<dbReference type="InterPro" id="IPR017782">
    <property type="entry name" value="Hydroxyacylglutathione_Hdrlase"/>
</dbReference>
<dbReference type="CDD" id="cd07723">
    <property type="entry name" value="hydroxyacylglutathione_hydrolase_MBL-fold"/>
    <property type="match status" value="1"/>
</dbReference>
<evidence type="ECO:0000256" key="2">
    <source>
        <dbReference type="ARBA" id="ARBA00004963"/>
    </source>
</evidence>
<keyword evidence="5 7" id="KW-0378">Hydrolase</keyword>
<evidence type="ECO:0000313" key="9">
    <source>
        <dbReference type="EMBL" id="OOY11073.1"/>
    </source>
</evidence>
<feature type="binding site" evidence="7">
    <location>
        <position position="133"/>
    </location>
    <ligand>
        <name>Zn(2+)</name>
        <dbReference type="ChEBI" id="CHEBI:29105"/>
        <label>2</label>
    </ligand>
</feature>
<evidence type="ECO:0000256" key="3">
    <source>
        <dbReference type="ARBA" id="ARBA00006759"/>
    </source>
</evidence>
<feature type="domain" description="Metallo-beta-lactamase" evidence="8">
    <location>
        <begin position="13"/>
        <end position="171"/>
    </location>
</feature>
<keyword evidence="6 7" id="KW-0862">Zinc</keyword>
<comment type="caution">
    <text evidence="9">The sequence shown here is derived from an EMBL/GenBank/DDBJ whole genome shotgun (WGS) entry which is preliminary data.</text>
</comment>
<dbReference type="GO" id="GO:0016787">
    <property type="term" value="F:hydrolase activity"/>
    <property type="evidence" value="ECO:0007669"/>
    <property type="project" value="UniProtKB-KW"/>
</dbReference>
<feature type="binding site" evidence="7">
    <location>
        <position position="133"/>
    </location>
    <ligand>
        <name>Zn(2+)</name>
        <dbReference type="ChEBI" id="CHEBI:29105"/>
        <label>1</label>
    </ligand>
</feature>
<reference evidence="9 10" key="1">
    <citation type="submission" date="2016-11" db="EMBL/GenBank/DDBJ databases">
        <title>A multilocus sequence analysis scheme for characterization of bacteria in the genus Thioclava.</title>
        <authorList>
            <person name="Liu Y."/>
            <person name="Shao Z."/>
        </authorList>
    </citation>
    <scope>NUCLEOTIDE SEQUENCE [LARGE SCALE GENOMIC DNA]</scope>
    <source>
        <strain evidence="9 10">11.10-0-13</strain>
    </source>
</reference>
<dbReference type="InterPro" id="IPR050110">
    <property type="entry name" value="Glyoxalase_II_hydrolase"/>
</dbReference>
<dbReference type="HAMAP" id="MF_01374">
    <property type="entry name" value="Glyoxalase_2"/>
    <property type="match status" value="1"/>
</dbReference>
<comment type="pathway">
    <text evidence="2 7">Secondary metabolite metabolism; methylglyoxal degradation; (R)-lactate from methylglyoxal: step 2/2.</text>
</comment>
<dbReference type="InterPro" id="IPR036866">
    <property type="entry name" value="RibonucZ/Hydroxyglut_hydro"/>
</dbReference>
<organism evidence="9 10">
    <name type="scientific">Thioclava marina</name>
    <dbReference type="NCBI Taxonomy" id="1915077"/>
    <lineage>
        <taxon>Bacteria</taxon>
        <taxon>Pseudomonadati</taxon>
        <taxon>Pseudomonadota</taxon>
        <taxon>Alphaproteobacteria</taxon>
        <taxon>Rhodobacterales</taxon>
        <taxon>Paracoccaceae</taxon>
        <taxon>Thioclava</taxon>
    </lineage>
</organism>
<dbReference type="InterPro" id="IPR032282">
    <property type="entry name" value="HAGH_C"/>
</dbReference>
<comment type="similarity">
    <text evidence="3 7">Belongs to the metallo-beta-lactamase superfamily. Glyoxalase II family.</text>
</comment>
<evidence type="ECO:0000259" key="8">
    <source>
        <dbReference type="SMART" id="SM00849"/>
    </source>
</evidence>
<feature type="binding site" evidence="7">
    <location>
        <position position="60"/>
    </location>
    <ligand>
        <name>Zn(2+)</name>
        <dbReference type="ChEBI" id="CHEBI:29105"/>
        <label>2</label>
    </ligand>
</feature>
<dbReference type="Gene3D" id="3.60.15.10">
    <property type="entry name" value="Ribonuclease Z/Hydroxyacylglutathione hydrolase-like"/>
    <property type="match status" value="1"/>
</dbReference>
<evidence type="ECO:0000313" key="10">
    <source>
        <dbReference type="Proteomes" id="UP000242224"/>
    </source>
</evidence>
<comment type="cofactor">
    <cofactor evidence="7">
        <name>Zn(2+)</name>
        <dbReference type="ChEBI" id="CHEBI:29105"/>
    </cofactor>
    <text evidence="7">Binds 2 Zn(2+) ions per subunit.</text>
</comment>
<dbReference type="SMART" id="SM00849">
    <property type="entry name" value="Lactamase_B"/>
    <property type="match status" value="1"/>
</dbReference>
<dbReference type="Pfam" id="PF00753">
    <property type="entry name" value="Lactamase_B"/>
    <property type="match status" value="1"/>
</dbReference>
<protein>
    <recommendedName>
        <fullName evidence="7">Hydroxyacylglutathione hydrolase</fullName>
        <ecNumber evidence="7">3.1.2.6</ecNumber>
    </recommendedName>
    <alternativeName>
        <fullName evidence="7">Glyoxalase II</fullName>
        <shortName evidence="7">Glx II</shortName>
    </alternativeName>
</protein>
<dbReference type="PANTHER" id="PTHR43705:SF1">
    <property type="entry name" value="HYDROXYACYLGLUTATHIONE HYDROLASE GLOB"/>
    <property type="match status" value="1"/>
</dbReference>
<evidence type="ECO:0000256" key="7">
    <source>
        <dbReference type="HAMAP-Rule" id="MF_01374"/>
    </source>
</evidence>
<evidence type="ECO:0000256" key="4">
    <source>
        <dbReference type="ARBA" id="ARBA00022723"/>
    </source>
</evidence>
<dbReference type="PANTHER" id="PTHR43705">
    <property type="entry name" value="HYDROXYACYLGLUTATHIONE HYDROLASE"/>
    <property type="match status" value="1"/>
</dbReference>
<evidence type="ECO:0000256" key="6">
    <source>
        <dbReference type="ARBA" id="ARBA00022833"/>
    </source>
</evidence>
<dbReference type="NCBIfam" id="TIGR03413">
    <property type="entry name" value="GSH_gloB"/>
    <property type="match status" value="1"/>
</dbReference>
<dbReference type="Proteomes" id="UP000242224">
    <property type="component" value="Unassembled WGS sequence"/>
</dbReference>
<dbReference type="RefSeq" id="WP_078530046.1">
    <property type="nucleotide sequence ID" value="NZ_JACIZB010000009.1"/>
</dbReference>
<comment type="function">
    <text evidence="7">Thiolesterase that catalyzes the hydrolysis of S-D-lactoyl-glutathione to form glutathione and D-lactic acid.</text>
</comment>
<keyword evidence="10" id="KW-1185">Reference proteome</keyword>
<comment type="catalytic activity">
    <reaction evidence="1 7">
        <text>an S-(2-hydroxyacyl)glutathione + H2O = a 2-hydroxy carboxylate + glutathione + H(+)</text>
        <dbReference type="Rhea" id="RHEA:21864"/>
        <dbReference type="ChEBI" id="CHEBI:15377"/>
        <dbReference type="ChEBI" id="CHEBI:15378"/>
        <dbReference type="ChEBI" id="CHEBI:57925"/>
        <dbReference type="ChEBI" id="CHEBI:58896"/>
        <dbReference type="ChEBI" id="CHEBI:71261"/>
        <dbReference type="EC" id="3.1.2.6"/>
    </reaction>
</comment>
<comment type="subunit">
    <text evidence="7">Monomer.</text>
</comment>
<feature type="binding site" evidence="7">
    <location>
        <position position="58"/>
    </location>
    <ligand>
        <name>Zn(2+)</name>
        <dbReference type="ChEBI" id="CHEBI:29105"/>
        <label>1</label>
    </ligand>
</feature>
<dbReference type="SUPFAM" id="SSF56281">
    <property type="entry name" value="Metallo-hydrolase/oxidoreductase"/>
    <property type="match status" value="1"/>
</dbReference>
<dbReference type="InterPro" id="IPR035680">
    <property type="entry name" value="Clx_II_MBL"/>
</dbReference>
<proteinExistence type="inferred from homology"/>
<feature type="binding site" evidence="7">
    <location>
        <position position="114"/>
    </location>
    <ligand>
        <name>Zn(2+)</name>
        <dbReference type="ChEBI" id="CHEBI:29105"/>
        <label>1</label>
    </ligand>
</feature>
<feature type="binding site" evidence="7">
    <location>
        <position position="171"/>
    </location>
    <ligand>
        <name>Zn(2+)</name>
        <dbReference type="ChEBI" id="CHEBI:29105"/>
        <label>2</label>
    </ligand>
</feature>
<evidence type="ECO:0000256" key="5">
    <source>
        <dbReference type="ARBA" id="ARBA00022801"/>
    </source>
</evidence>
<name>A0ABX3MLU2_9RHOB</name>
<keyword evidence="4 7" id="KW-0479">Metal-binding</keyword>
<gene>
    <name evidence="7" type="primary">gloB</name>
    <name evidence="9" type="ORF">BMG00_15120</name>
</gene>
<accession>A0ABX3MLU2</accession>
<feature type="binding site" evidence="7">
    <location>
        <position position="56"/>
    </location>
    <ligand>
        <name>Zn(2+)</name>
        <dbReference type="ChEBI" id="CHEBI:29105"/>
        <label>1</label>
    </ligand>
</feature>
<dbReference type="EC" id="3.1.2.6" evidence="7"/>
<evidence type="ECO:0000256" key="1">
    <source>
        <dbReference type="ARBA" id="ARBA00001623"/>
    </source>
</evidence>
<sequence length="256" mass="27600">MAVELLIVPCLADNYAYVVHEAATDTTTVIDVPEAPPVLKALTERGWKANLILITHHHADHIDGVKALSAATGAKVIGAAADAHRLPPLDQEVAPGEKLAIGMEHVEVMPADGHTVGHVAYYFPEAGLLFSGDSLMSWGCGRLFEGSAAQMFDTLTRFSELPDETLVCSGHEYTEANGRFALSLEPDNPNLLARMEEVRATRAQMRPTLPVELGLEKATNPFLRGADSRLRAALGLPADATPLAVFTEARARKDRF</sequence>
<dbReference type="Pfam" id="PF16123">
    <property type="entry name" value="HAGH_C"/>
    <property type="match status" value="1"/>
</dbReference>
<feature type="binding site" evidence="7">
    <location>
        <position position="61"/>
    </location>
    <ligand>
        <name>Zn(2+)</name>
        <dbReference type="ChEBI" id="CHEBI:29105"/>
        <label>2</label>
    </ligand>
</feature>
<dbReference type="EMBL" id="MPZS01000003">
    <property type="protein sequence ID" value="OOY11073.1"/>
    <property type="molecule type" value="Genomic_DNA"/>
</dbReference>
<dbReference type="PIRSF" id="PIRSF005457">
    <property type="entry name" value="Glx"/>
    <property type="match status" value="1"/>
</dbReference>
<dbReference type="InterPro" id="IPR001279">
    <property type="entry name" value="Metallo-B-lactamas"/>
</dbReference>